<name>A0A087HC54_ARAAL</name>
<protein>
    <recommendedName>
        <fullName evidence="2">DUF4283 domain-containing protein</fullName>
    </recommendedName>
</protein>
<accession>A0A087HC54</accession>
<sequence>MALNNRRRAPRHLALGLADPHIAIPEAVYDEASETNRRSLVGRVLSPKKQDLYSVIQRLPHEWNVRESRCHGRIIGSRKFQFVFDEERDLEMVLWSGPYTFNGWLVVLQKWEDEPGPDFLQSIPMWVRIRGIPIRYLCDGTIREIVSYMGEVMEVELDDKTFDLRSVRVRVRVDVSVDTRLCFKKVVRFGSIETRIVSLRYEDIAWNTVRFKFCRNCGALNHLKKSCTRAWVDVPDPNDRSLSPPPPDATTSDGSAENNGEGGNDVEQLEPAADVAVQDLPGGDEQQQQGVDGDEQQQQGVDGVEEAKVKQVESEMVGTSSEGSKRKFEAVEKVDDVREKRIRSSSDATEDLGVNLKPLEEE</sequence>
<dbReference type="InterPro" id="IPR040256">
    <property type="entry name" value="At4g02000-like"/>
</dbReference>
<dbReference type="OMA" id="DTRLCFK"/>
<feature type="region of interest" description="Disordered" evidence="1">
    <location>
        <begin position="282"/>
        <end position="362"/>
    </location>
</feature>
<dbReference type="PANTHER" id="PTHR31286">
    <property type="entry name" value="GLYCINE-RICH CELL WALL STRUCTURAL PROTEIN 1.8-LIKE"/>
    <property type="match status" value="1"/>
</dbReference>
<reference evidence="4" key="1">
    <citation type="journal article" date="2015" name="Nat. Plants">
        <title>Genome expansion of Arabis alpina linked with retrotransposition and reduced symmetric DNA methylation.</title>
        <authorList>
            <person name="Willing E.M."/>
            <person name="Rawat V."/>
            <person name="Mandakova T."/>
            <person name="Maumus F."/>
            <person name="James G.V."/>
            <person name="Nordstroem K.J."/>
            <person name="Becker C."/>
            <person name="Warthmann N."/>
            <person name="Chica C."/>
            <person name="Szarzynska B."/>
            <person name="Zytnicki M."/>
            <person name="Albani M.C."/>
            <person name="Kiefer C."/>
            <person name="Bergonzi S."/>
            <person name="Castaings L."/>
            <person name="Mateos J.L."/>
            <person name="Berns M.C."/>
            <person name="Bujdoso N."/>
            <person name="Piofczyk T."/>
            <person name="de Lorenzo L."/>
            <person name="Barrero-Sicilia C."/>
            <person name="Mateos I."/>
            <person name="Piednoel M."/>
            <person name="Hagmann J."/>
            <person name="Chen-Min-Tao R."/>
            <person name="Iglesias-Fernandez R."/>
            <person name="Schuster S.C."/>
            <person name="Alonso-Blanco C."/>
            <person name="Roudier F."/>
            <person name="Carbonero P."/>
            <person name="Paz-Ares J."/>
            <person name="Davis S.J."/>
            <person name="Pecinka A."/>
            <person name="Quesneville H."/>
            <person name="Colot V."/>
            <person name="Lysak M.A."/>
            <person name="Weigel D."/>
            <person name="Coupland G."/>
            <person name="Schneeberger K."/>
        </authorList>
    </citation>
    <scope>NUCLEOTIDE SEQUENCE [LARGE SCALE GENOMIC DNA]</scope>
    <source>
        <strain evidence="4">cv. Pajares</strain>
    </source>
</reference>
<evidence type="ECO:0000256" key="1">
    <source>
        <dbReference type="SAM" id="MobiDB-lite"/>
    </source>
</evidence>
<proteinExistence type="predicted"/>
<dbReference type="Pfam" id="PF14111">
    <property type="entry name" value="DUF4283"/>
    <property type="match status" value="1"/>
</dbReference>
<organism evidence="3 4">
    <name type="scientific">Arabis alpina</name>
    <name type="common">Alpine rock-cress</name>
    <dbReference type="NCBI Taxonomy" id="50452"/>
    <lineage>
        <taxon>Eukaryota</taxon>
        <taxon>Viridiplantae</taxon>
        <taxon>Streptophyta</taxon>
        <taxon>Embryophyta</taxon>
        <taxon>Tracheophyta</taxon>
        <taxon>Spermatophyta</taxon>
        <taxon>Magnoliopsida</taxon>
        <taxon>eudicotyledons</taxon>
        <taxon>Gunneridae</taxon>
        <taxon>Pentapetalae</taxon>
        <taxon>rosids</taxon>
        <taxon>malvids</taxon>
        <taxon>Brassicales</taxon>
        <taxon>Brassicaceae</taxon>
        <taxon>Arabideae</taxon>
        <taxon>Arabis</taxon>
    </lineage>
</organism>
<feature type="compositionally biased region" description="Basic and acidic residues" evidence="1">
    <location>
        <begin position="323"/>
        <end position="344"/>
    </location>
</feature>
<evidence type="ECO:0000313" key="3">
    <source>
        <dbReference type="EMBL" id="KFK39706.1"/>
    </source>
</evidence>
<dbReference type="Proteomes" id="UP000029120">
    <property type="component" value="Chromosome 3"/>
</dbReference>
<feature type="domain" description="DUF4283" evidence="2">
    <location>
        <begin position="34"/>
        <end position="116"/>
    </location>
</feature>
<gene>
    <name evidence="3" type="ordered locus">AALP_Aa3g278000</name>
</gene>
<dbReference type="eggNOG" id="KOG1075">
    <property type="taxonomic scope" value="Eukaryota"/>
</dbReference>
<keyword evidence="4" id="KW-1185">Reference proteome</keyword>
<feature type="compositionally biased region" description="Polar residues" evidence="1">
    <location>
        <begin position="249"/>
        <end position="258"/>
    </location>
</feature>
<dbReference type="OrthoDB" id="1082339at2759"/>
<evidence type="ECO:0000259" key="2">
    <source>
        <dbReference type="Pfam" id="PF14111"/>
    </source>
</evidence>
<dbReference type="PANTHER" id="PTHR31286:SF170">
    <property type="entry name" value="(RAPE) HYPOTHETICAL PROTEIN"/>
    <property type="match status" value="1"/>
</dbReference>
<dbReference type="AlphaFoldDB" id="A0A087HC54"/>
<feature type="region of interest" description="Disordered" evidence="1">
    <location>
        <begin position="236"/>
        <end position="267"/>
    </location>
</feature>
<dbReference type="InterPro" id="IPR025558">
    <property type="entry name" value="DUF4283"/>
</dbReference>
<evidence type="ECO:0000313" key="4">
    <source>
        <dbReference type="Proteomes" id="UP000029120"/>
    </source>
</evidence>
<dbReference type="Gramene" id="KFK39706">
    <property type="protein sequence ID" value="KFK39706"/>
    <property type="gene ID" value="AALP_AA3G278000"/>
</dbReference>
<dbReference type="EMBL" id="CM002871">
    <property type="protein sequence ID" value="KFK39706.1"/>
    <property type="molecule type" value="Genomic_DNA"/>
</dbReference>
<feature type="compositionally biased region" description="Low complexity" evidence="1">
    <location>
        <begin position="283"/>
        <end position="302"/>
    </location>
</feature>